<gene>
    <name evidence="3" type="ORF">DCO16_08895</name>
</gene>
<dbReference type="RefSeq" id="WP_173943320.1">
    <property type="nucleotide sequence ID" value="NZ_CBCSCD010000001.1"/>
</dbReference>
<accession>A0A6M9PW37</accession>
<keyword evidence="1" id="KW-1133">Transmembrane helix</keyword>
<feature type="transmembrane region" description="Helical" evidence="1">
    <location>
        <begin position="6"/>
        <end position="24"/>
    </location>
</feature>
<dbReference type="AlphaFoldDB" id="A0A6M9PW37"/>
<reference evidence="3 4" key="1">
    <citation type="submission" date="2018-04" db="EMBL/GenBank/DDBJ databases">
        <title>Polynucleobacter sp. LimPoW16 genome.</title>
        <authorList>
            <person name="Hahn M.W."/>
        </authorList>
    </citation>
    <scope>NUCLEOTIDE SEQUENCE [LARGE SCALE GENOMIC DNA]</scope>
    <source>
        <strain evidence="3 4">LimPoW16</strain>
    </source>
</reference>
<keyword evidence="4" id="KW-1185">Reference proteome</keyword>
<protein>
    <submittedName>
        <fullName evidence="3">Ion transporter</fullName>
    </submittedName>
</protein>
<keyword evidence="1" id="KW-0472">Membrane</keyword>
<feature type="transmembrane region" description="Helical" evidence="1">
    <location>
        <begin position="87"/>
        <end position="105"/>
    </location>
</feature>
<name>A0A6M9PW37_9BURK</name>
<organism evidence="3 4">
    <name type="scientific">Polynucleobacter antarcticus</name>
    <dbReference type="NCBI Taxonomy" id="1743162"/>
    <lineage>
        <taxon>Bacteria</taxon>
        <taxon>Pseudomonadati</taxon>
        <taxon>Pseudomonadota</taxon>
        <taxon>Betaproteobacteria</taxon>
        <taxon>Burkholderiales</taxon>
        <taxon>Burkholderiaceae</taxon>
        <taxon>Polynucleobacter</taxon>
    </lineage>
</organism>
<feature type="transmembrane region" description="Helical" evidence="1">
    <location>
        <begin position="112"/>
        <end position="137"/>
    </location>
</feature>
<dbReference type="Gene3D" id="1.10.287.70">
    <property type="match status" value="1"/>
</dbReference>
<evidence type="ECO:0000259" key="2">
    <source>
        <dbReference type="Pfam" id="PF07885"/>
    </source>
</evidence>
<dbReference type="SUPFAM" id="SSF81324">
    <property type="entry name" value="Voltage-gated potassium channels"/>
    <property type="match status" value="1"/>
</dbReference>
<evidence type="ECO:0000313" key="4">
    <source>
        <dbReference type="Proteomes" id="UP000500806"/>
    </source>
</evidence>
<evidence type="ECO:0000256" key="1">
    <source>
        <dbReference type="SAM" id="Phobius"/>
    </source>
</evidence>
<dbReference type="Proteomes" id="UP000500806">
    <property type="component" value="Chromosome"/>
</dbReference>
<proteinExistence type="predicted"/>
<dbReference type="Pfam" id="PF07885">
    <property type="entry name" value="Ion_trans_2"/>
    <property type="match status" value="1"/>
</dbReference>
<feature type="transmembrane region" description="Helical" evidence="1">
    <location>
        <begin position="44"/>
        <end position="67"/>
    </location>
</feature>
<keyword evidence="1" id="KW-0812">Transmembrane</keyword>
<feature type="domain" description="Potassium channel" evidence="2">
    <location>
        <begin position="69"/>
        <end position="140"/>
    </location>
</feature>
<sequence>MLLISAFIVNGLLALIATLIHYEVLSQLDKYLPRVENKAPRFKVLIGVGVIFMAHILEIWVFALGYFATLQFPQMGSLVGELSGHGVLLDCAYLSFITFTTVGYGEIVAQGYLRYLTGVEALTGLILITWSASFLFIEMQKYWTTNKPHQLK</sequence>
<dbReference type="EMBL" id="CP028941">
    <property type="protein sequence ID" value="QKM63157.1"/>
    <property type="molecule type" value="Genomic_DNA"/>
</dbReference>
<dbReference type="KEGG" id="pani:DCO16_08895"/>
<dbReference type="InterPro" id="IPR013099">
    <property type="entry name" value="K_chnl_dom"/>
</dbReference>
<evidence type="ECO:0000313" key="3">
    <source>
        <dbReference type="EMBL" id="QKM63157.1"/>
    </source>
</evidence>